<organism evidence="1 2">
    <name type="scientific">Antarcticirhabdus aurantiaca</name>
    <dbReference type="NCBI Taxonomy" id="2606717"/>
    <lineage>
        <taxon>Bacteria</taxon>
        <taxon>Pseudomonadati</taxon>
        <taxon>Pseudomonadota</taxon>
        <taxon>Alphaproteobacteria</taxon>
        <taxon>Hyphomicrobiales</taxon>
        <taxon>Aurantimonadaceae</taxon>
        <taxon>Antarcticirhabdus</taxon>
    </lineage>
</organism>
<reference evidence="1" key="1">
    <citation type="submission" date="2022-11" db="EMBL/GenBank/DDBJ databases">
        <title>beta-Carotene-producing bacterium, Jeongeuplla avenae sp. nov., alleviates the salt stress of Arabidopsis seedlings.</title>
        <authorList>
            <person name="Jiang L."/>
            <person name="Lee J."/>
        </authorList>
    </citation>
    <scope>NUCLEOTIDE SEQUENCE</scope>
    <source>
        <strain evidence="1">DY_R2A_6</strain>
    </source>
</reference>
<protein>
    <submittedName>
        <fullName evidence="1">Uncharacterized protein</fullName>
    </submittedName>
</protein>
<dbReference type="EMBL" id="CP113520">
    <property type="protein sequence ID" value="WAJ29232.1"/>
    <property type="molecule type" value="Genomic_DNA"/>
</dbReference>
<proteinExistence type="predicted"/>
<keyword evidence="2" id="KW-1185">Reference proteome</keyword>
<evidence type="ECO:0000313" key="2">
    <source>
        <dbReference type="Proteomes" id="UP001163223"/>
    </source>
</evidence>
<dbReference type="Proteomes" id="UP001163223">
    <property type="component" value="Chromosome"/>
</dbReference>
<name>A0ACD4NRB4_9HYPH</name>
<evidence type="ECO:0000313" key="1">
    <source>
        <dbReference type="EMBL" id="WAJ29232.1"/>
    </source>
</evidence>
<sequence>MPRQFPEQSDPTTADSGNYADEGELSPADRALLESATAELARDPADRQPGTIDDDDDLRIDVGTQPVSDVEGLRETSGYEETEDGLDDIAETVRREAEDRPTGEPDEDFAA</sequence>
<gene>
    <name evidence="1" type="ORF">OXU80_03060</name>
</gene>
<accession>A0ACD4NRB4</accession>